<organism evidence="1 2">
    <name type="scientific">Scopulibacillus darangshiensis</name>
    <dbReference type="NCBI Taxonomy" id="442528"/>
    <lineage>
        <taxon>Bacteria</taxon>
        <taxon>Bacillati</taxon>
        <taxon>Bacillota</taxon>
        <taxon>Bacilli</taxon>
        <taxon>Bacillales</taxon>
        <taxon>Sporolactobacillaceae</taxon>
        <taxon>Scopulibacillus</taxon>
    </lineage>
</organism>
<sequence length="35" mass="4094">EETVFTNEFLKFANFYRFEPQACNAYSGNEKGMPI</sequence>
<reference evidence="1 2" key="1">
    <citation type="submission" date="2019-03" db="EMBL/GenBank/DDBJ databases">
        <title>Genomic Encyclopedia of Type Strains, Phase IV (KMG-IV): sequencing the most valuable type-strain genomes for metagenomic binning, comparative biology and taxonomic classification.</title>
        <authorList>
            <person name="Goeker M."/>
        </authorList>
    </citation>
    <scope>NUCLEOTIDE SEQUENCE [LARGE SCALE GENOMIC DNA]</scope>
    <source>
        <strain evidence="1 2">DSM 19377</strain>
    </source>
</reference>
<evidence type="ECO:0000313" key="2">
    <source>
        <dbReference type="Proteomes" id="UP000295416"/>
    </source>
</evidence>
<keyword evidence="2" id="KW-1185">Reference proteome</keyword>
<gene>
    <name evidence="1" type="ORF">EV207_1801</name>
</gene>
<comment type="caution">
    <text evidence="1">The sequence shown here is derived from an EMBL/GenBank/DDBJ whole genome shotgun (WGS) entry which is preliminary data.</text>
</comment>
<evidence type="ECO:0000313" key="1">
    <source>
        <dbReference type="EMBL" id="TCP17233.1"/>
    </source>
</evidence>
<feature type="non-terminal residue" evidence="1">
    <location>
        <position position="1"/>
    </location>
</feature>
<protein>
    <submittedName>
        <fullName evidence="1">Uncharacterized protein</fullName>
    </submittedName>
</protein>
<dbReference type="AlphaFoldDB" id="A0A4R2N8E3"/>
<dbReference type="EMBL" id="SLXK01000080">
    <property type="protein sequence ID" value="TCP17233.1"/>
    <property type="molecule type" value="Genomic_DNA"/>
</dbReference>
<name>A0A4R2N8E3_9BACL</name>
<proteinExistence type="predicted"/>
<accession>A0A4R2N8E3</accession>
<dbReference type="Proteomes" id="UP000295416">
    <property type="component" value="Unassembled WGS sequence"/>
</dbReference>